<proteinExistence type="predicted"/>
<evidence type="ECO:0000313" key="2">
    <source>
        <dbReference type="Proteomes" id="UP000618579"/>
    </source>
</evidence>
<accession>A0ABX1ZEG2</accession>
<protein>
    <submittedName>
        <fullName evidence="1">HK97 gp10 family phage protein</fullName>
    </submittedName>
</protein>
<gene>
    <name evidence="1" type="ORF">GC097_00375</name>
</gene>
<evidence type="ECO:0000313" key="1">
    <source>
        <dbReference type="EMBL" id="NOU98481.1"/>
    </source>
</evidence>
<reference evidence="1 2" key="1">
    <citation type="submission" date="2019-10" db="EMBL/GenBank/DDBJ databases">
        <title>Description of Paenibacillus pedi sp. nov.</title>
        <authorList>
            <person name="Carlier A."/>
            <person name="Qi S."/>
        </authorList>
    </citation>
    <scope>NUCLEOTIDE SEQUENCE [LARGE SCALE GENOMIC DNA]</scope>
    <source>
        <strain evidence="1 2">LMG 31457</strain>
    </source>
</reference>
<sequence length="157" mass="17784">MASNRIDIDLNRPGSFVQNLIGRFFRGYGERLANAAGDGARRGLEDVMDDWKREATDLAPLKHGTLRRGIHVDVDQSSGKLTGAISVTAIESKGGRSFDYAEYIHDIYPQVHGKSFKHPTTPGTIPEFLDKPMEDNEDVWKRELEREIREGLRRRGF</sequence>
<keyword evidence="2" id="KW-1185">Reference proteome</keyword>
<dbReference type="Proteomes" id="UP000618579">
    <property type="component" value="Unassembled WGS sequence"/>
</dbReference>
<dbReference type="RefSeq" id="WP_171681372.1">
    <property type="nucleotide sequence ID" value="NZ_WHNZ01000004.1"/>
</dbReference>
<organism evidence="1 2">
    <name type="scientific">Paenibacillus planticolens</name>
    <dbReference type="NCBI Taxonomy" id="2654976"/>
    <lineage>
        <taxon>Bacteria</taxon>
        <taxon>Bacillati</taxon>
        <taxon>Bacillota</taxon>
        <taxon>Bacilli</taxon>
        <taxon>Bacillales</taxon>
        <taxon>Paenibacillaceae</taxon>
        <taxon>Paenibacillus</taxon>
    </lineage>
</organism>
<name>A0ABX1ZEG2_9BACL</name>
<dbReference type="EMBL" id="WHNZ01000004">
    <property type="protein sequence ID" value="NOU98481.1"/>
    <property type="molecule type" value="Genomic_DNA"/>
</dbReference>
<comment type="caution">
    <text evidence="1">The sequence shown here is derived from an EMBL/GenBank/DDBJ whole genome shotgun (WGS) entry which is preliminary data.</text>
</comment>